<name>A0A381VF72_9ZZZZ</name>
<protein>
    <recommendedName>
        <fullName evidence="1">FAD-binding FR-type domain-containing protein</fullName>
    </recommendedName>
</protein>
<dbReference type="InterPro" id="IPR039261">
    <property type="entry name" value="FNR_nucleotide-bd"/>
</dbReference>
<dbReference type="PANTHER" id="PTHR47878:SF2">
    <property type="entry name" value="OXIDOREDUCTASE FAD_NAD(P)-BINDING DOMAIN PROTEIN"/>
    <property type="match status" value="1"/>
</dbReference>
<evidence type="ECO:0000259" key="1">
    <source>
        <dbReference type="PROSITE" id="PS51384"/>
    </source>
</evidence>
<dbReference type="Pfam" id="PF00175">
    <property type="entry name" value="NAD_binding_1"/>
    <property type="match status" value="1"/>
</dbReference>
<dbReference type="InterPro" id="IPR001433">
    <property type="entry name" value="OxRdtase_FAD/NAD-bd"/>
</dbReference>
<accession>A0A381VF72</accession>
<dbReference type="InterPro" id="IPR051930">
    <property type="entry name" value="FNR_type-1"/>
</dbReference>
<dbReference type="AlphaFoldDB" id="A0A381VF72"/>
<evidence type="ECO:0000313" key="2">
    <source>
        <dbReference type="EMBL" id="SVA39005.1"/>
    </source>
</evidence>
<dbReference type="Gene3D" id="3.40.50.80">
    <property type="entry name" value="Nucleotide-binding domain of ferredoxin-NADP reductase (FNR) module"/>
    <property type="match status" value="1"/>
</dbReference>
<dbReference type="PROSITE" id="PS51384">
    <property type="entry name" value="FAD_FR"/>
    <property type="match status" value="1"/>
</dbReference>
<dbReference type="EMBL" id="UINC01008673">
    <property type="protein sequence ID" value="SVA39005.1"/>
    <property type="molecule type" value="Genomic_DNA"/>
</dbReference>
<dbReference type="PRINTS" id="PR00410">
    <property type="entry name" value="PHEHYDRXLASE"/>
</dbReference>
<dbReference type="InterPro" id="IPR017927">
    <property type="entry name" value="FAD-bd_FR_type"/>
</dbReference>
<organism evidence="2">
    <name type="scientific">marine metagenome</name>
    <dbReference type="NCBI Taxonomy" id="408172"/>
    <lineage>
        <taxon>unclassified sequences</taxon>
        <taxon>metagenomes</taxon>
        <taxon>ecological metagenomes</taxon>
    </lineage>
</organism>
<gene>
    <name evidence="2" type="ORF">METZ01_LOCUS91859</name>
</gene>
<sequence>MTTRKFPQRAPLQKISIVRREDHTEDLALMWLEKPDGYTFKPGQYCTIGHNGIERAYSIASAPHEEFIELFIELIPVEEGGVLTPMLWDLGEGDRVTIRPRAKGIFTFKEEMENQFLVSTVTGVVPYVSIIRDYLRQNRSSHHFYVLEGASYTDEFVYDKEFENLSAINPSLVTFVPTISRPDEDRNSTWSGDTGRVNNIVKDKLDQFNLTTADTMIYACGHPGMIEDVKEKVTGDGYEFLEERFWKDD</sequence>
<reference evidence="2" key="1">
    <citation type="submission" date="2018-05" db="EMBL/GenBank/DDBJ databases">
        <authorList>
            <person name="Lanie J.A."/>
            <person name="Ng W.-L."/>
            <person name="Kazmierczak K.M."/>
            <person name="Andrzejewski T.M."/>
            <person name="Davidsen T.M."/>
            <person name="Wayne K.J."/>
            <person name="Tettelin H."/>
            <person name="Glass J.I."/>
            <person name="Rusch D."/>
            <person name="Podicherti R."/>
            <person name="Tsui H.-C.T."/>
            <person name="Winkler M.E."/>
        </authorList>
    </citation>
    <scope>NUCLEOTIDE SEQUENCE</scope>
</reference>
<dbReference type="SUPFAM" id="SSF52343">
    <property type="entry name" value="Ferredoxin reductase-like, C-terminal NADP-linked domain"/>
    <property type="match status" value="1"/>
</dbReference>
<dbReference type="GO" id="GO:0016491">
    <property type="term" value="F:oxidoreductase activity"/>
    <property type="evidence" value="ECO:0007669"/>
    <property type="project" value="InterPro"/>
</dbReference>
<dbReference type="InterPro" id="IPR017938">
    <property type="entry name" value="Riboflavin_synthase-like_b-brl"/>
</dbReference>
<dbReference type="Gene3D" id="2.40.30.10">
    <property type="entry name" value="Translation factors"/>
    <property type="match status" value="1"/>
</dbReference>
<feature type="domain" description="FAD-binding FR-type" evidence="1">
    <location>
        <begin position="10"/>
        <end position="109"/>
    </location>
</feature>
<dbReference type="SUPFAM" id="SSF63380">
    <property type="entry name" value="Riboflavin synthase domain-like"/>
    <property type="match status" value="1"/>
</dbReference>
<proteinExistence type="predicted"/>
<dbReference type="PANTHER" id="PTHR47878">
    <property type="entry name" value="OXIDOREDUCTASE FAD/NAD(P)-BINDING DOMAIN PROTEIN"/>
    <property type="match status" value="1"/>
</dbReference>